<proteinExistence type="predicted"/>
<reference evidence="2" key="1">
    <citation type="journal article" date="2018" name="Sci. Rep.">
        <title>Lignite coal burning seam in the remote Altai Mountains harbors a hydrogen-driven thermophilic microbial community.</title>
        <authorList>
            <person name="Kadnikov V.V."/>
            <person name="Mardanov A.V."/>
            <person name="Ivasenko D.A."/>
            <person name="Antsiferov D.V."/>
            <person name="Beletsky A.V."/>
            <person name="Karnachuk O.V."/>
            <person name="Ravin N.V."/>
        </authorList>
    </citation>
    <scope>NUCLEOTIDE SEQUENCE [LARGE SCALE GENOMIC DNA]</scope>
</reference>
<dbReference type="Proteomes" id="UP000244338">
    <property type="component" value="Unassembled WGS sequence"/>
</dbReference>
<accession>A0A2R6XYS3</accession>
<protein>
    <submittedName>
        <fullName evidence="1">Uncharacterized protein</fullName>
    </submittedName>
</protein>
<evidence type="ECO:0000313" key="1">
    <source>
        <dbReference type="EMBL" id="PTQ55573.1"/>
    </source>
</evidence>
<evidence type="ECO:0000313" key="2">
    <source>
        <dbReference type="Proteomes" id="UP000244338"/>
    </source>
</evidence>
<sequence>MPMAKQLIAASLSQDRSIYLRVLNEIRYRLKRNQIAYLSHRKKVMKMIGSKT</sequence>
<comment type="caution">
    <text evidence="1">The sequence shown here is derived from an EMBL/GenBank/DDBJ whole genome shotgun (WGS) entry which is preliminary data.</text>
</comment>
<name>A0A2R6XYS3_9BACL</name>
<dbReference type="EMBL" id="PEBX01000096">
    <property type="protein sequence ID" value="PTQ55573.1"/>
    <property type="molecule type" value="Genomic_DNA"/>
</dbReference>
<dbReference type="AlphaFoldDB" id="A0A2R6XYS3"/>
<organism evidence="1 2">
    <name type="scientific">Candidatus Carbonibacillus altaicus</name>
    <dbReference type="NCBI Taxonomy" id="2163959"/>
    <lineage>
        <taxon>Bacteria</taxon>
        <taxon>Bacillati</taxon>
        <taxon>Bacillota</taxon>
        <taxon>Bacilli</taxon>
        <taxon>Bacillales</taxon>
        <taxon>Candidatus Carbonibacillus</taxon>
    </lineage>
</organism>
<gene>
    <name evidence="1" type="ORF">BSOLF_1819</name>
</gene>